<keyword evidence="9" id="KW-1185">Reference proteome</keyword>
<keyword evidence="3 6" id="KW-0812">Transmembrane</keyword>
<keyword evidence="4 6" id="KW-1133">Transmembrane helix</keyword>
<dbReference type="InterPro" id="IPR007895">
    <property type="entry name" value="MASE1"/>
</dbReference>
<evidence type="ECO:0000256" key="2">
    <source>
        <dbReference type="ARBA" id="ARBA00022475"/>
    </source>
</evidence>
<feature type="transmembrane region" description="Helical" evidence="6">
    <location>
        <begin position="38"/>
        <end position="57"/>
    </location>
</feature>
<keyword evidence="2" id="KW-1003">Cell membrane</keyword>
<dbReference type="RefSeq" id="WP_320387124.1">
    <property type="nucleotide sequence ID" value="NZ_JARDVI010000006.1"/>
</dbReference>
<evidence type="ECO:0000256" key="4">
    <source>
        <dbReference type="ARBA" id="ARBA00022989"/>
    </source>
</evidence>
<organism evidence="8 9">
    <name type="scientific">Enterobacter chinensis</name>
    <dbReference type="NCBI Taxonomy" id="3030997"/>
    <lineage>
        <taxon>Bacteria</taxon>
        <taxon>Pseudomonadati</taxon>
        <taxon>Pseudomonadota</taxon>
        <taxon>Gammaproteobacteria</taxon>
        <taxon>Enterobacterales</taxon>
        <taxon>Enterobacteriaceae</taxon>
        <taxon>Enterobacter</taxon>
    </lineage>
</organism>
<proteinExistence type="predicted"/>
<evidence type="ECO:0000313" key="8">
    <source>
        <dbReference type="EMBL" id="MDY0419536.1"/>
    </source>
</evidence>
<accession>A0ABU5D6E2</accession>
<evidence type="ECO:0000256" key="1">
    <source>
        <dbReference type="ARBA" id="ARBA00004651"/>
    </source>
</evidence>
<feature type="transmembrane region" description="Helical" evidence="6">
    <location>
        <begin position="268"/>
        <end position="287"/>
    </location>
</feature>
<feature type="domain" description="MASE1" evidence="7">
    <location>
        <begin position="17"/>
        <end position="289"/>
    </location>
</feature>
<feature type="transmembrane region" description="Helical" evidence="6">
    <location>
        <begin position="119"/>
        <end position="141"/>
    </location>
</feature>
<reference evidence="8 9" key="1">
    <citation type="submission" date="2023-02" db="EMBL/GenBank/DDBJ databases">
        <title>The draft genomes of Enterobacter strains.</title>
        <authorList>
            <person name="He Y."/>
            <person name="Feng Y."/>
            <person name="Zong Z."/>
        </authorList>
    </citation>
    <scope>NUCLEOTIDE SEQUENCE [LARGE SCALE GENOMIC DNA]</scope>
    <source>
        <strain evidence="8 9">170198</strain>
    </source>
</reference>
<comment type="subcellular location">
    <subcellularLocation>
        <location evidence="1">Cell membrane</location>
        <topology evidence="1">Multi-pass membrane protein</topology>
    </subcellularLocation>
</comment>
<evidence type="ECO:0000256" key="5">
    <source>
        <dbReference type="ARBA" id="ARBA00023136"/>
    </source>
</evidence>
<sequence length="419" mass="46900">MQNRALKGEQKIWSLTMLTWGMLYYLLGYLSLTIDDPGNRVAFIWLPAGVAVSAFLISPRRSWTLLFIAFFITHLLLDLTFHHQLTVSLVLASISLVNDLAIAWCVRYFSSHHDELHKVVTWIISTIIISALAAMLGVLWLRFYNGAPLIKGIWIWWSANVSGTLFTTPALVGLIGYNEPRRGWLAYLLSVVVLVVTFLIFVRTPDNVENIALTYSLACVPLVLVTIAAVLCGNRPGSVAFILFSMVVMGASWYETGPFYIARLNTEQSIILAQSYLSGAALLIVFIRALKRMQPGAVETATREIAYSLNPDSGQIVWNPHTDYPLRTELACIRTRDELLACIPDDGQKSQLQARWQTVVARNDVTDTFRFTLQLNDQTLLNMIETRTLLVTANDATAIIGFWVESRPGLYKSAPKGKQ</sequence>
<name>A0ABU5D6E2_9ENTR</name>
<gene>
    <name evidence="8" type="ORF">PYW49_17955</name>
</gene>
<evidence type="ECO:0000259" key="7">
    <source>
        <dbReference type="Pfam" id="PF05231"/>
    </source>
</evidence>
<evidence type="ECO:0000313" key="9">
    <source>
        <dbReference type="Proteomes" id="UP001270266"/>
    </source>
</evidence>
<feature type="transmembrane region" description="Helical" evidence="6">
    <location>
        <begin position="64"/>
        <end position="81"/>
    </location>
</feature>
<feature type="transmembrane region" description="Helical" evidence="6">
    <location>
        <begin position="12"/>
        <end position="32"/>
    </location>
</feature>
<feature type="transmembrane region" description="Helical" evidence="6">
    <location>
        <begin position="184"/>
        <end position="201"/>
    </location>
</feature>
<dbReference type="Pfam" id="PF05231">
    <property type="entry name" value="MASE1"/>
    <property type="match status" value="1"/>
</dbReference>
<feature type="transmembrane region" description="Helical" evidence="6">
    <location>
        <begin position="213"/>
        <end position="232"/>
    </location>
</feature>
<comment type="caution">
    <text evidence="8">The sequence shown here is derived from an EMBL/GenBank/DDBJ whole genome shotgun (WGS) entry which is preliminary data.</text>
</comment>
<protein>
    <submittedName>
        <fullName evidence="8">MASE1 domain-containing protein</fullName>
    </submittedName>
</protein>
<dbReference type="Proteomes" id="UP001270266">
    <property type="component" value="Unassembled WGS sequence"/>
</dbReference>
<dbReference type="EMBL" id="JARDVI010000006">
    <property type="protein sequence ID" value="MDY0419536.1"/>
    <property type="molecule type" value="Genomic_DNA"/>
</dbReference>
<feature type="transmembrane region" description="Helical" evidence="6">
    <location>
        <begin position="87"/>
        <end position="107"/>
    </location>
</feature>
<keyword evidence="5 6" id="KW-0472">Membrane</keyword>
<evidence type="ECO:0000256" key="3">
    <source>
        <dbReference type="ARBA" id="ARBA00022692"/>
    </source>
</evidence>
<feature type="transmembrane region" description="Helical" evidence="6">
    <location>
        <begin position="153"/>
        <end position="177"/>
    </location>
</feature>
<evidence type="ECO:0000256" key="6">
    <source>
        <dbReference type="SAM" id="Phobius"/>
    </source>
</evidence>
<feature type="transmembrane region" description="Helical" evidence="6">
    <location>
        <begin position="239"/>
        <end position="256"/>
    </location>
</feature>